<evidence type="ECO:0000256" key="1">
    <source>
        <dbReference type="SAM" id="Phobius"/>
    </source>
</evidence>
<proteinExistence type="predicted"/>
<keyword evidence="1" id="KW-0472">Membrane</keyword>
<dbReference type="EMBL" id="VIQT01000024">
    <property type="protein sequence ID" value="NDO40756.1"/>
    <property type="molecule type" value="Genomic_DNA"/>
</dbReference>
<dbReference type="Proteomes" id="UP000462501">
    <property type="component" value="Unassembled WGS sequence"/>
</dbReference>
<organism evidence="3 4">
    <name type="scientific">Anaerotruncus colihominis</name>
    <dbReference type="NCBI Taxonomy" id="169435"/>
    <lineage>
        <taxon>Bacteria</taxon>
        <taxon>Bacillati</taxon>
        <taxon>Bacillota</taxon>
        <taxon>Clostridia</taxon>
        <taxon>Eubacteriales</taxon>
        <taxon>Oscillospiraceae</taxon>
        <taxon>Anaerotruncus</taxon>
    </lineage>
</organism>
<dbReference type="InterPro" id="IPR007921">
    <property type="entry name" value="CHAP_dom"/>
</dbReference>
<comment type="caution">
    <text evidence="3">The sequence shown here is derived from an EMBL/GenBank/DDBJ whole genome shotgun (WGS) entry which is preliminary data.</text>
</comment>
<dbReference type="SUPFAM" id="SSF54001">
    <property type="entry name" value="Cysteine proteinases"/>
    <property type="match status" value="1"/>
</dbReference>
<feature type="transmembrane region" description="Helical" evidence="1">
    <location>
        <begin position="35"/>
        <end position="68"/>
    </location>
</feature>
<dbReference type="Gene3D" id="3.90.1720.10">
    <property type="entry name" value="endopeptidase domain like (from Nostoc punctiforme)"/>
    <property type="match status" value="1"/>
</dbReference>
<keyword evidence="1" id="KW-0812">Transmembrane</keyword>
<dbReference type="InterPro" id="IPR038765">
    <property type="entry name" value="Papain-like_cys_pep_sf"/>
</dbReference>
<accession>A0A845SW79</accession>
<feature type="domain" description="Peptidase C51" evidence="2">
    <location>
        <begin position="267"/>
        <end position="360"/>
    </location>
</feature>
<dbReference type="Pfam" id="PF05257">
    <property type="entry name" value="CHAP"/>
    <property type="match status" value="1"/>
</dbReference>
<evidence type="ECO:0000259" key="2">
    <source>
        <dbReference type="Pfam" id="PF05257"/>
    </source>
</evidence>
<protein>
    <submittedName>
        <fullName evidence="3">CHAP domain-containing protein</fullName>
    </submittedName>
</protein>
<evidence type="ECO:0000313" key="3">
    <source>
        <dbReference type="EMBL" id="NDO40756.1"/>
    </source>
</evidence>
<name>A0A845SW79_9FIRM</name>
<gene>
    <name evidence="3" type="ORF">FMM72_16340</name>
</gene>
<reference evidence="3 4" key="1">
    <citation type="submission" date="2019-06" db="EMBL/GenBank/DDBJ databases">
        <title>Draft genome sequences of 15 bacterial species constituting the stable defined intestinal microbiota of the GM15 gnotobiotic mouse model.</title>
        <authorList>
            <person name="Elie C."/>
            <person name="Mathieu A."/>
            <person name="Saliou A."/>
            <person name="Darnaud M."/>
            <person name="Leulier F."/>
            <person name="Tamellini A."/>
        </authorList>
    </citation>
    <scope>NUCLEOTIDE SEQUENCE [LARGE SCALE GENOMIC DNA]</scope>
    <source>
        <strain evidence="3 4">JM4-15</strain>
    </source>
</reference>
<keyword evidence="1" id="KW-1133">Transmembrane helix</keyword>
<evidence type="ECO:0000313" key="4">
    <source>
        <dbReference type="Proteomes" id="UP000462501"/>
    </source>
</evidence>
<sequence>MTARAVAKTAAATAKAAAKGVSATIKAMVASVKALVATIAAGGWVAILAIVIICLIGLIVGSCFGIFFSGEDSGTGQTMPTVVREINQEYEGKLDEIKNGTAHDTLEMSGSRAVWPEVLAIYAVKTTTDPDNPQEVATMDDSKKELLKEIFWAMNEISSRTETATTTQTVETDDGEGNIVEEEVEVTTTTLYITVSHKTANEMADAYNFTAAQRAQLAELLAEENRSMWSSALYGIGVGDGEIVVVALSQLGNVGGQPYWSWYGFNSRVEWCACFVSWCANECGYLDAGVIPKTAGCITGSNWFKDRGLWQDNSYEPRPGDIIYFDWDNKGSSGPQDGLADHVGIVEKVENGMVYTVEGNSGDSCRENRYAIGHYEIYGYGTPAY</sequence>
<dbReference type="AlphaFoldDB" id="A0A845SW79"/>